<sequence>MRSAGGGRDTGLQDRELKKFNWKMRTANCVAGRRIARIFHFPIVNLTFSILIAVPESFHPRTIVSAD</sequence>
<protein>
    <submittedName>
        <fullName evidence="1">Uncharacterized protein</fullName>
    </submittedName>
</protein>
<dbReference type="Proteomes" id="UP001158067">
    <property type="component" value="Unassembled WGS sequence"/>
</dbReference>
<comment type="caution">
    <text evidence="1">The sequence shown here is derived from an EMBL/GenBank/DDBJ whole genome shotgun (WGS) entry which is preliminary data.</text>
</comment>
<evidence type="ECO:0000313" key="1">
    <source>
        <dbReference type="EMBL" id="SMP55851.1"/>
    </source>
</evidence>
<gene>
    <name evidence="1" type="ORF">SAMN06265222_10549</name>
</gene>
<reference evidence="1 2" key="1">
    <citation type="submission" date="2017-05" db="EMBL/GenBank/DDBJ databases">
        <authorList>
            <person name="Varghese N."/>
            <person name="Submissions S."/>
        </authorList>
    </citation>
    <scope>NUCLEOTIDE SEQUENCE [LARGE SCALE GENOMIC DNA]</scope>
    <source>
        <strain evidence="1 2">DSM 25457</strain>
    </source>
</reference>
<name>A0ABY1Q1J5_9BACT</name>
<keyword evidence="2" id="KW-1185">Reference proteome</keyword>
<proteinExistence type="predicted"/>
<dbReference type="EMBL" id="FXUG01000005">
    <property type="protein sequence ID" value="SMP55851.1"/>
    <property type="molecule type" value="Genomic_DNA"/>
</dbReference>
<accession>A0ABY1Q1J5</accession>
<evidence type="ECO:0000313" key="2">
    <source>
        <dbReference type="Proteomes" id="UP001158067"/>
    </source>
</evidence>
<organism evidence="1 2">
    <name type="scientific">Neorhodopirellula lusitana</name>
    <dbReference type="NCBI Taxonomy" id="445327"/>
    <lineage>
        <taxon>Bacteria</taxon>
        <taxon>Pseudomonadati</taxon>
        <taxon>Planctomycetota</taxon>
        <taxon>Planctomycetia</taxon>
        <taxon>Pirellulales</taxon>
        <taxon>Pirellulaceae</taxon>
        <taxon>Neorhodopirellula</taxon>
    </lineage>
</organism>